<name>A0A2P6VAF2_9CHLO</name>
<accession>A0A2P6VAF2</accession>
<dbReference type="SUPFAM" id="SSF75005">
    <property type="entry name" value="Arabinanase/levansucrase/invertase"/>
    <property type="match status" value="2"/>
</dbReference>
<reference evidence="1 2" key="1">
    <citation type="journal article" date="2018" name="Plant J.">
        <title>Genome sequences of Chlorella sorokiniana UTEX 1602 and Micractinium conductrix SAG 241.80: implications to maltose excretion by a green alga.</title>
        <authorList>
            <person name="Arriola M.B."/>
            <person name="Velmurugan N."/>
            <person name="Zhang Y."/>
            <person name="Plunkett M.H."/>
            <person name="Hondzo H."/>
            <person name="Barney B.M."/>
        </authorList>
    </citation>
    <scope>NUCLEOTIDE SEQUENCE [LARGE SCALE GENOMIC DNA]</scope>
    <source>
        <strain evidence="1 2">SAG 241.80</strain>
    </source>
</reference>
<dbReference type="STRING" id="554055.A0A2P6VAF2"/>
<sequence>MWYTGRSPGCADLDDVFPSSGSVGLAVSTDGVHWRRGAGLIEGARGPQRALDVGKCLGPNGDWWWFDTCHLSAGDVQILSSSSVSSGEGVYWMFYAGGSFEQAALPAGLSQSSLDEDGPEQEGLRLRPGLAMSQDGRNWARIEAEHHTGALFDVGAAGEWDELFVGGPQVVAAGPRDMRMYYHSFDRQQQRFRVGVATSPDGFKWTKRGKPIFEGGSAPDDFDCRGAAARCVVRDIDSKRYFMFYEGVGADGGRSIGVAVSDDGLSGWQRCPQPVLAGSGREGGWDAADVGCPWAVSMAGGKWRLYYSGRAQRGGGGWGGVGLARSDEAALSFQGAPTRFERHQWPAPTSGSA</sequence>
<evidence type="ECO:0000313" key="2">
    <source>
        <dbReference type="Proteomes" id="UP000239649"/>
    </source>
</evidence>
<organism evidence="1 2">
    <name type="scientific">Micractinium conductrix</name>
    <dbReference type="NCBI Taxonomy" id="554055"/>
    <lineage>
        <taxon>Eukaryota</taxon>
        <taxon>Viridiplantae</taxon>
        <taxon>Chlorophyta</taxon>
        <taxon>core chlorophytes</taxon>
        <taxon>Trebouxiophyceae</taxon>
        <taxon>Chlorellales</taxon>
        <taxon>Chlorellaceae</taxon>
        <taxon>Chlorella clade</taxon>
        <taxon>Micractinium</taxon>
    </lineage>
</organism>
<proteinExistence type="predicted"/>
<dbReference type="InterPro" id="IPR023296">
    <property type="entry name" value="Glyco_hydro_beta-prop_sf"/>
</dbReference>
<protein>
    <submittedName>
        <fullName evidence="1">Transcriptional regulator</fullName>
    </submittedName>
</protein>
<comment type="caution">
    <text evidence="1">The sequence shown here is derived from an EMBL/GenBank/DDBJ whole genome shotgun (WGS) entry which is preliminary data.</text>
</comment>
<dbReference type="AlphaFoldDB" id="A0A2P6VAF2"/>
<dbReference type="EMBL" id="LHPF02000016">
    <property type="protein sequence ID" value="PSC71076.1"/>
    <property type="molecule type" value="Genomic_DNA"/>
</dbReference>
<dbReference type="Proteomes" id="UP000239649">
    <property type="component" value="Unassembled WGS sequence"/>
</dbReference>
<gene>
    <name evidence="1" type="ORF">C2E20_5449</name>
</gene>
<keyword evidence="2" id="KW-1185">Reference proteome</keyword>
<dbReference type="OrthoDB" id="3510at2759"/>
<dbReference type="PANTHER" id="PTHR35279:SF1">
    <property type="entry name" value="ARABINANASE_LEVANSUCRASE_INVERTASE"/>
    <property type="match status" value="1"/>
</dbReference>
<dbReference type="PANTHER" id="PTHR35279">
    <property type="match status" value="1"/>
</dbReference>
<dbReference type="Gene3D" id="2.115.10.20">
    <property type="entry name" value="Glycosyl hydrolase domain, family 43"/>
    <property type="match status" value="2"/>
</dbReference>
<evidence type="ECO:0000313" key="1">
    <source>
        <dbReference type="EMBL" id="PSC71076.1"/>
    </source>
</evidence>